<gene>
    <name evidence="1" type="ORF">LCGC14_2499460</name>
</gene>
<sequence>MTLAPLPSGPFGAILVDPPWAFETYNNKTGTTPHRGSEDHYSVMIFDEIAALPVEAVAAKDCALFMWVVDSHLDTAIDLGATWGFEYKT</sequence>
<organism evidence="1">
    <name type="scientific">marine sediment metagenome</name>
    <dbReference type="NCBI Taxonomy" id="412755"/>
    <lineage>
        <taxon>unclassified sequences</taxon>
        <taxon>metagenomes</taxon>
        <taxon>ecological metagenomes</taxon>
    </lineage>
</organism>
<comment type="caution">
    <text evidence="1">The sequence shown here is derived from an EMBL/GenBank/DDBJ whole genome shotgun (WGS) entry which is preliminary data.</text>
</comment>
<protein>
    <recommendedName>
        <fullName evidence="2">DNA methylase N-4/N-6 domain-containing protein</fullName>
    </recommendedName>
</protein>
<dbReference type="InterPro" id="IPR007757">
    <property type="entry name" value="MT-A70-like"/>
</dbReference>
<dbReference type="EMBL" id="LAZR01039817">
    <property type="protein sequence ID" value="KKL16048.1"/>
    <property type="molecule type" value="Genomic_DNA"/>
</dbReference>
<reference evidence="1" key="1">
    <citation type="journal article" date="2015" name="Nature">
        <title>Complex archaea that bridge the gap between prokaryotes and eukaryotes.</title>
        <authorList>
            <person name="Spang A."/>
            <person name="Saw J.H."/>
            <person name="Jorgensen S.L."/>
            <person name="Zaremba-Niedzwiedzka K."/>
            <person name="Martijn J."/>
            <person name="Lind A.E."/>
            <person name="van Eijk R."/>
            <person name="Schleper C."/>
            <person name="Guy L."/>
            <person name="Ettema T.J."/>
        </authorList>
    </citation>
    <scope>NUCLEOTIDE SEQUENCE</scope>
</reference>
<proteinExistence type="predicted"/>
<accession>A0A0F9DW32</accession>
<name>A0A0F9DW32_9ZZZZ</name>
<dbReference type="PROSITE" id="PS51143">
    <property type="entry name" value="MT_A70"/>
    <property type="match status" value="1"/>
</dbReference>
<evidence type="ECO:0000313" key="1">
    <source>
        <dbReference type="EMBL" id="KKL16048.1"/>
    </source>
</evidence>
<dbReference type="AlphaFoldDB" id="A0A0F9DW32"/>
<evidence type="ECO:0008006" key="2">
    <source>
        <dbReference type="Google" id="ProtNLM"/>
    </source>
</evidence>
<dbReference type="Pfam" id="PF05063">
    <property type="entry name" value="MT-A70"/>
    <property type="match status" value="1"/>
</dbReference>
<feature type="non-terminal residue" evidence="1">
    <location>
        <position position="89"/>
    </location>
</feature>